<evidence type="ECO:0000313" key="15">
    <source>
        <dbReference type="Proteomes" id="UP001054252"/>
    </source>
</evidence>
<keyword evidence="4" id="KW-0227">DNA damage</keyword>
<reference evidence="14 15" key="1">
    <citation type="journal article" date="2021" name="Commun. Biol.">
        <title>The genome of Shorea leprosula (Dipterocarpaceae) highlights the ecological relevance of drought in aseasonal tropical rainforests.</title>
        <authorList>
            <person name="Ng K.K.S."/>
            <person name="Kobayashi M.J."/>
            <person name="Fawcett J.A."/>
            <person name="Hatakeyama M."/>
            <person name="Paape T."/>
            <person name="Ng C.H."/>
            <person name="Ang C.C."/>
            <person name="Tnah L.H."/>
            <person name="Lee C.T."/>
            <person name="Nishiyama T."/>
            <person name="Sese J."/>
            <person name="O'Brien M.J."/>
            <person name="Copetti D."/>
            <person name="Mohd Noor M.I."/>
            <person name="Ong R.C."/>
            <person name="Putra M."/>
            <person name="Sireger I.Z."/>
            <person name="Indrioko S."/>
            <person name="Kosugi Y."/>
            <person name="Izuno A."/>
            <person name="Isagi Y."/>
            <person name="Lee S.L."/>
            <person name="Shimizu K.K."/>
        </authorList>
    </citation>
    <scope>NUCLEOTIDE SEQUENCE [LARGE SCALE GENOMIC DNA]</scope>
    <source>
        <strain evidence="14">214</strain>
    </source>
</reference>
<dbReference type="Proteomes" id="UP001054252">
    <property type="component" value="Unassembled WGS sequence"/>
</dbReference>
<dbReference type="GO" id="GO:0004842">
    <property type="term" value="F:ubiquitin-protein transferase activity"/>
    <property type="evidence" value="ECO:0007669"/>
    <property type="project" value="TreeGrafter"/>
</dbReference>
<protein>
    <submittedName>
        <fullName evidence="14">Uncharacterized protein</fullName>
    </submittedName>
</protein>
<evidence type="ECO:0000256" key="9">
    <source>
        <dbReference type="PROSITE-ProRule" id="PRU00175"/>
    </source>
</evidence>
<dbReference type="GO" id="GO:0008270">
    <property type="term" value="F:zinc ion binding"/>
    <property type="evidence" value="ECO:0007669"/>
    <property type="project" value="UniProtKB-KW"/>
</dbReference>
<evidence type="ECO:0000313" key="14">
    <source>
        <dbReference type="EMBL" id="GKU99931.1"/>
    </source>
</evidence>
<dbReference type="PANTHER" id="PTHR13763:SF0">
    <property type="entry name" value="BREAST CANCER TYPE 1 SUSCEPTIBILITY PROTEIN"/>
    <property type="match status" value="1"/>
</dbReference>
<sequence>MADPSHLEKMGRELKCPICLSLLNSAISLTCNHVFCNGCIMKSMKSGSNCPVCKVPYRRREVRAAPHMDNLVTIYKSMEVASGVNIFVTQNPPLDRPSDHEKQAENVGNDLNCHEQIIGGSSQEKADNQGKVRRRGSSRKSRSENCDPIPSKSSFPTNKRVLAENTKDEPGRSSVVLKDSSALNEKGEPVLLPFFWLRAEDGVEKPSQQTDGDQLLYATPPEVPSFSDLKDSDDEGSPEVEVHGNSNVADLFDSEMFEWTQRPCSPELLPSPVKIQVGNSDKLGEIHQTSEGASILEPCTHKGIDTINSEGVAPGIPSRSTATRNCVRNCKLKKISGKAMAKVTRGKIAKRNTGLVSSIHSNLKNASESSLQKQPTGKSGSSSSSKKTRNKHKASLDDQTTKAATENVCYSSICKGKENMVDAAISKKLDDAGYQNLKRERNSGSKSKKQNLDSAEVYVLEEVSADQNQANEDMTLQKSALFVSLADDKDAPDFIERPIKRAREVKSALRSRGKKGQSCKKKMKVDFNVNSTSLLVEDHQEQIRNVFWEESIEQLQGSPNNRVLEGSCTGKKLPLENGVALQKCQTFAEKIRCAFCHSSEESEAAGEMVHYLNGTPVTQDYIASSKIMHSHKNCAEWAPNVYFEGDTAINLEAELSRSRRIKCSCCGLKGAALGCYEKNCRKSFHVPCARLMSQCRWDTNNFVMLCPLHASSKLPNEVTESQERRKECVSKEQLQNQCNQVVIRNGVGLQQTPNIGRLPHKLVICCSALTAEEREIVSEFEKTSGVTVLKKWDSSVTHVIASTDENGASRRTLKILMGILEGKWILNIEWVKACMKAMEPVDEEKYEIAVDIHGIRDGPRLGRLRLLNKQPKPFYGFKFYLMGDFVPSYKGYLQDLVLAAGGTILHRKPISGDQRVPLSGSSIPSTYIVYSLELADNSDPCKKDMILKQRKSNAEALATSTRTKAISNSWVLNSIAGCKLQNFS</sequence>
<dbReference type="GO" id="GO:0005634">
    <property type="term" value="C:nucleus"/>
    <property type="evidence" value="ECO:0007669"/>
    <property type="project" value="UniProtKB-SubCell"/>
</dbReference>
<evidence type="ECO:0000256" key="7">
    <source>
        <dbReference type="ARBA" id="ARBA00023204"/>
    </source>
</evidence>
<comment type="caution">
    <text evidence="14">The sequence shown here is derived from an EMBL/GenBank/DDBJ whole genome shotgun (WGS) entry which is preliminary data.</text>
</comment>
<evidence type="ECO:0000256" key="4">
    <source>
        <dbReference type="ARBA" id="ARBA00022763"/>
    </source>
</evidence>
<dbReference type="Gene3D" id="3.40.50.10190">
    <property type="entry name" value="BRCT domain"/>
    <property type="match status" value="2"/>
</dbReference>
<dbReference type="CDD" id="cd17734">
    <property type="entry name" value="BRCT_Bard1_rpt1"/>
    <property type="match status" value="1"/>
</dbReference>
<dbReference type="InterPro" id="IPR034732">
    <property type="entry name" value="EPHD"/>
</dbReference>
<evidence type="ECO:0000259" key="11">
    <source>
        <dbReference type="PROSITE" id="PS50089"/>
    </source>
</evidence>
<keyword evidence="5 9" id="KW-0863">Zinc-finger</keyword>
<dbReference type="SUPFAM" id="SSF52113">
    <property type="entry name" value="BRCT domain"/>
    <property type="match status" value="2"/>
</dbReference>
<dbReference type="PROSITE" id="PS50089">
    <property type="entry name" value="ZF_RING_2"/>
    <property type="match status" value="1"/>
</dbReference>
<dbReference type="InterPro" id="IPR036420">
    <property type="entry name" value="BRCT_dom_sf"/>
</dbReference>
<dbReference type="FunFam" id="3.30.40.10:FF:000352">
    <property type="entry name" value="Breast cancer associated RING 1"/>
    <property type="match status" value="1"/>
</dbReference>
<accession>A0AAV5IDE8</accession>
<evidence type="ECO:0000256" key="2">
    <source>
        <dbReference type="ARBA" id="ARBA00022723"/>
    </source>
</evidence>
<organism evidence="14 15">
    <name type="scientific">Rubroshorea leprosula</name>
    <dbReference type="NCBI Taxonomy" id="152421"/>
    <lineage>
        <taxon>Eukaryota</taxon>
        <taxon>Viridiplantae</taxon>
        <taxon>Streptophyta</taxon>
        <taxon>Embryophyta</taxon>
        <taxon>Tracheophyta</taxon>
        <taxon>Spermatophyta</taxon>
        <taxon>Magnoliopsida</taxon>
        <taxon>eudicotyledons</taxon>
        <taxon>Gunneridae</taxon>
        <taxon>Pentapetalae</taxon>
        <taxon>rosids</taxon>
        <taxon>malvids</taxon>
        <taxon>Malvales</taxon>
        <taxon>Dipterocarpaceae</taxon>
        <taxon>Rubroshorea</taxon>
    </lineage>
</organism>
<dbReference type="InterPro" id="IPR013083">
    <property type="entry name" value="Znf_RING/FYVE/PHD"/>
</dbReference>
<dbReference type="PANTHER" id="PTHR13763">
    <property type="entry name" value="BREAST CANCER TYPE 1 SUSCEPTIBILITY PROTEIN BRCA1"/>
    <property type="match status" value="1"/>
</dbReference>
<dbReference type="EMBL" id="BPVZ01000015">
    <property type="protein sequence ID" value="GKU99931.1"/>
    <property type="molecule type" value="Genomic_DNA"/>
</dbReference>
<keyword evidence="2" id="KW-0479">Metal-binding</keyword>
<feature type="domain" description="PHD-type" evidence="13">
    <location>
        <begin position="590"/>
        <end position="710"/>
    </location>
</feature>
<dbReference type="GO" id="GO:0000724">
    <property type="term" value="P:double-strand break repair via homologous recombination"/>
    <property type="evidence" value="ECO:0007669"/>
    <property type="project" value="UniProtKB-ARBA"/>
</dbReference>
<dbReference type="PROSITE" id="PS50172">
    <property type="entry name" value="BRCT"/>
    <property type="match status" value="2"/>
</dbReference>
<comment type="subcellular location">
    <subcellularLocation>
        <location evidence="1">Nucleus</location>
    </subcellularLocation>
</comment>
<dbReference type="Pfam" id="PF13771">
    <property type="entry name" value="zf-HC5HC2H"/>
    <property type="match status" value="1"/>
</dbReference>
<evidence type="ECO:0000256" key="8">
    <source>
        <dbReference type="ARBA" id="ARBA00023242"/>
    </source>
</evidence>
<feature type="compositionally biased region" description="Polar residues" evidence="10">
    <location>
        <begin position="361"/>
        <end position="376"/>
    </location>
</feature>
<feature type="domain" description="BRCT" evidence="12">
    <location>
        <begin position="869"/>
        <end position="984"/>
    </location>
</feature>
<keyword evidence="8" id="KW-0539">Nucleus</keyword>
<dbReference type="SMART" id="SM00292">
    <property type="entry name" value="BRCT"/>
    <property type="match status" value="2"/>
</dbReference>
<dbReference type="GO" id="GO:0045944">
    <property type="term" value="P:positive regulation of transcription by RNA polymerase II"/>
    <property type="evidence" value="ECO:0007669"/>
    <property type="project" value="TreeGrafter"/>
</dbReference>
<dbReference type="Pfam" id="PF00533">
    <property type="entry name" value="BRCT"/>
    <property type="match status" value="1"/>
</dbReference>
<feature type="compositionally biased region" description="Basic residues" evidence="10">
    <location>
        <begin position="131"/>
        <end position="140"/>
    </location>
</feature>
<dbReference type="InterPro" id="IPR017907">
    <property type="entry name" value="Znf_RING_CS"/>
</dbReference>
<dbReference type="Gene3D" id="3.30.40.10">
    <property type="entry name" value="Zinc/RING finger domain, C3HC4 (zinc finger)"/>
    <property type="match status" value="2"/>
</dbReference>
<dbReference type="Pfam" id="PF13923">
    <property type="entry name" value="zf-C3HC4_2"/>
    <property type="match status" value="1"/>
</dbReference>
<dbReference type="FunFam" id="3.30.40.10:FF:000310">
    <property type="entry name" value="Breast cancer associated RING 1"/>
    <property type="match status" value="1"/>
</dbReference>
<dbReference type="InterPro" id="IPR031099">
    <property type="entry name" value="BRCA1-associated"/>
</dbReference>
<evidence type="ECO:0000256" key="10">
    <source>
        <dbReference type="SAM" id="MobiDB-lite"/>
    </source>
</evidence>
<gene>
    <name evidence="14" type="ORF">SLEP1_g12706</name>
</gene>
<feature type="region of interest" description="Disordered" evidence="10">
    <location>
        <begin position="361"/>
        <end position="401"/>
    </location>
</feature>
<keyword evidence="6" id="KW-0862">Zinc</keyword>
<evidence type="ECO:0000256" key="6">
    <source>
        <dbReference type="ARBA" id="ARBA00022833"/>
    </source>
</evidence>
<feature type="domain" description="BRCT" evidence="12">
    <location>
        <begin position="769"/>
        <end position="848"/>
    </location>
</feature>
<keyword evidence="15" id="KW-1185">Reference proteome</keyword>
<proteinExistence type="predicted"/>
<feature type="region of interest" description="Disordered" evidence="10">
    <location>
        <begin position="205"/>
        <end position="243"/>
    </location>
</feature>
<dbReference type="InterPro" id="IPR001841">
    <property type="entry name" value="Znf_RING"/>
</dbReference>
<dbReference type="AlphaFoldDB" id="A0AAV5IDE8"/>
<name>A0AAV5IDE8_9ROSI</name>
<dbReference type="PROSITE" id="PS51805">
    <property type="entry name" value="EPHD"/>
    <property type="match status" value="1"/>
</dbReference>
<feature type="domain" description="RING-type" evidence="11">
    <location>
        <begin position="16"/>
        <end position="54"/>
    </location>
</feature>
<evidence type="ECO:0000259" key="12">
    <source>
        <dbReference type="PROSITE" id="PS50172"/>
    </source>
</evidence>
<dbReference type="FunFam" id="3.40.50.10190:FF:000006">
    <property type="entry name" value="Breast cancer type 1 susceptibility protein homolog"/>
    <property type="match status" value="1"/>
</dbReference>
<evidence type="ECO:0000256" key="5">
    <source>
        <dbReference type="ARBA" id="ARBA00022771"/>
    </source>
</evidence>
<keyword evidence="7" id="KW-0234">DNA repair</keyword>
<dbReference type="InterPro" id="IPR001357">
    <property type="entry name" value="BRCT_dom"/>
</dbReference>
<dbReference type="SMART" id="SM00184">
    <property type="entry name" value="RING"/>
    <property type="match status" value="1"/>
</dbReference>
<keyword evidence="3" id="KW-0677">Repeat</keyword>
<feature type="region of interest" description="Disordered" evidence="10">
    <location>
        <begin position="118"/>
        <end position="180"/>
    </location>
</feature>
<feature type="compositionally biased region" description="Basic and acidic residues" evidence="10">
    <location>
        <begin position="161"/>
        <end position="171"/>
    </location>
</feature>
<dbReference type="SUPFAM" id="SSF57850">
    <property type="entry name" value="RING/U-box"/>
    <property type="match status" value="1"/>
</dbReference>
<evidence type="ECO:0000259" key="13">
    <source>
        <dbReference type="PROSITE" id="PS51805"/>
    </source>
</evidence>
<evidence type="ECO:0000256" key="1">
    <source>
        <dbReference type="ARBA" id="ARBA00004123"/>
    </source>
</evidence>
<dbReference type="PROSITE" id="PS00518">
    <property type="entry name" value="ZF_RING_1"/>
    <property type="match status" value="1"/>
</dbReference>
<evidence type="ECO:0000256" key="3">
    <source>
        <dbReference type="ARBA" id="ARBA00022737"/>
    </source>
</evidence>